<comment type="subcellular location">
    <subcellularLocation>
        <location evidence="1">Membrane</location>
        <topology evidence="1">Multi-pass membrane protein</topology>
    </subcellularLocation>
</comment>
<accession>S7ZYJ3</accession>
<dbReference type="AlphaFoldDB" id="S7ZYJ3"/>
<gene>
    <name evidence="9" type="ORF">H072_11058</name>
</gene>
<dbReference type="PANTHER" id="PTHR10165:SF84">
    <property type="entry name" value="PHOSPHATIDIC ACID PHOSPHATASE BETA"/>
    <property type="match status" value="1"/>
</dbReference>
<evidence type="ECO:0000313" key="9">
    <source>
        <dbReference type="EMBL" id="EPS35524.1"/>
    </source>
</evidence>
<dbReference type="SUPFAM" id="SSF48317">
    <property type="entry name" value="Acid phosphatase/Vanadium-dependent haloperoxidase"/>
    <property type="match status" value="1"/>
</dbReference>
<dbReference type="InterPro" id="IPR043216">
    <property type="entry name" value="PAP-like"/>
</dbReference>
<dbReference type="GO" id="GO:0006644">
    <property type="term" value="P:phospholipid metabolic process"/>
    <property type="evidence" value="ECO:0007669"/>
    <property type="project" value="InterPro"/>
</dbReference>
<evidence type="ECO:0000256" key="2">
    <source>
        <dbReference type="ARBA" id="ARBA00008816"/>
    </source>
</evidence>
<dbReference type="OrthoDB" id="10030083at2759"/>
<evidence type="ECO:0000256" key="6">
    <source>
        <dbReference type="SAM" id="MobiDB-lite"/>
    </source>
</evidence>
<feature type="transmembrane region" description="Helical" evidence="7">
    <location>
        <begin position="234"/>
        <end position="256"/>
    </location>
</feature>
<evidence type="ECO:0000256" key="4">
    <source>
        <dbReference type="ARBA" id="ARBA00022989"/>
    </source>
</evidence>
<feature type="region of interest" description="Disordered" evidence="6">
    <location>
        <begin position="1"/>
        <end position="30"/>
    </location>
</feature>
<evidence type="ECO:0000259" key="8">
    <source>
        <dbReference type="SMART" id="SM00014"/>
    </source>
</evidence>
<protein>
    <recommendedName>
        <fullName evidence="8">Phosphatidic acid phosphatase type 2/haloperoxidase domain-containing protein</fullName>
    </recommendedName>
</protein>
<keyword evidence="5 7" id="KW-0472">Membrane</keyword>
<evidence type="ECO:0000256" key="3">
    <source>
        <dbReference type="ARBA" id="ARBA00022692"/>
    </source>
</evidence>
<name>S7ZYJ3_DACHA</name>
<feature type="transmembrane region" description="Helical" evidence="7">
    <location>
        <begin position="262"/>
        <end position="280"/>
    </location>
</feature>
<sequence>MMRNRTGSGEGVLPVSHRRTHSGTGTSNKGRGIGSKIAHFLRQFGLDWLTILVIGIVALMIDKYVPDVGGKARYFRLLPGQSTSPQMEAFSHPYRKQIIPFWASAGLDIGIPALFISVVELCTRGNFTNFARGMLGACNSVIMCCFVQIIIKTLVGGFRPSFLEICQPQPNGPGVGWDGSWYKWTICTGDPEKINWALESFPSGHVATSWAAGVYLSLWINAKLKIFSDYRASPIVIVFFLTPLTLAVLMGGAISADMSHHWYDILGGGILGTFIAFVTYRQFYAAVFDNRINHIGLENSKRFAGPPDFEFNEYDYHTNFGFPVFRPSYRK</sequence>
<dbReference type="Pfam" id="PF01569">
    <property type="entry name" value="PAP2"/>
    <property type="match status" value="1"/>
</dbReference>
<feature type="transmembrane region" description="Helical" evidence="7">
    <location>
        <begin position="133"/>
        <end position="151"/>
    </location>
</feature>
<reference evidence="9 10" key="1">
    <citation type="journal article" date="2013" name="PLoS Genet.">
        <title>Genomic mechanisms accounting for the adaptation to parasitism in nematode-trapping fungi.</title>
        <authorList>
            <person name="Meerupati T."/>
            <person name="Andersson K.M."/>
            <person name="Friman E."/>
            <person name="Kumar D."/>
            <person name="Tunlid A."/>
            <person name="Ahren D."/>
        </authorList>
    </citation>
    <scope>NUCLEOTIDE SEQUENCE [LARGE SCALE GENOMIC DNA]</scope>
    <source>
        <strain evidence="9 10">CBS 200.50</strain>
    </source>
</reference>
<evidence type="ECO:0000256" key="7">
    <source>
        <dbReference type="SAM" id="Phobius"/>
    </source>
</evidence>
<keyword evidence="3 7" id="KW-0812">Transmembrane</keyword>
<dbReference type="Gene3D" id="1.20.144.10">
    <property type="entry name" value="Phosphatidic acid phosphatase type 2/haloperoxidase"/>
    <property type="match status" value="1"/>
</dbReference>
<dbReference type="SMART" id="SM00014">
    <property type="entry name" value="acidPPc"/>
    <property type="match status" value="1"/>
</dbReference>
<dbReference type="GO" id="GO:0046839">
    <property type="term" value="P:phospholipid dephosphorylation"/>
    <property type="evidence" value="ECO:0007669"/>
    <property type="project" value="TreeGrafter"/>
</dbReference>
<dbReference type="STRING" id="1284197.S7ZYJ3"/>
<dbReference type="HOGENOM" id="CLU_021458_0_1_1"/>
<dbReference type="EMBL" id="AQGS01001127">
    <property type="protein sequence ID" value="EPS35524.1"/>
    <property type="molecule type" value="Genomic_DNA"/>
</dbReference>
<dbReference type="PANTHER" id="PTHR10165">
    <property type="entry name" value="LIPID PHOSPHATE PHOSPHATASE"/>
    <property type="match status" value="1"/>
</dbReference>
<dbReference type="Proteomes" id="UP000015100">
    <property type="component" value="Unassembled WGS sequence"/>
</dbReference>
<dbReference type="InterPro" id="IPR036938">
    <property type="entry name" value="PAP2/HPO_sf"/>
</dbReference>
<comment type="caution">
    <text evidence="9">The sequence shown here is derived from an EMBL/GenBank/DDBJ whole genome shotgun (WGS) entry which is preliminary data.</text>
</comment>
<proteinExistence type="inferred from homology"/>
<evidence type="ECO:0000256" key="5">
    <source>
        <dbReference type="ARBA" id="ARBA00023136"/>
    </source>
</evidence>
<reference evidence="10" key="2">
    <citation type="submission" date="2013-04" db="EMBL/GenBank/DDBJ databases">
        <title>Genomic mechanisms accounting for the adaptation to parasitism in nematode-trapping fungi.</title>
        <authorList>
            <person name="Ahren D.G."/>
        </authorList>
    </citation>
    <scope>NUCLEOTIDE SEQUENCE [LARGE SCALE GENOMIC DNA]</scope>
    <source>
        <strain evidence="10">CBS 200.50</strain>
    </source>
</reference>
<dbReference type="InterPro" id="IPR000326">
    <property type="entry name" value="PAP2/HPO"/>
</dbReference>
<feature type="transmembrane region" description="Helical" evidence="7">
    <location>
        <begin position="44"/>
        <end position="61"/>
    </location>
</feature>
<dbReference type="eggNOG" id="KOG3030">
    <property type="taxonomic scope" value="Eukaryota"/>
</dbReference>
<keyword evidence="10" id="KW-1185">Reference proteome</keyword>
<feature type="transmembrane region" description="Helical" evidence="7">
    <location>
        <begin position="204"/>
        <end position="222"/>
    </location>
</feature>
<dbReference type="GO" id="GO:0008195">
    <property type="term" value="F:phosphatidate phosphatase activity"/>
    <property type="evidence" value="ECO:0007669"/>
    <property type="project" value="TreeGrafter"/>
</dbReference>
<keyword evidence="4 7" id="KW-1133">Transmembrane helix</keyword>
<comment type="similarity">
    <text evidence="2">Belongs to the PA-phosphatase related phosphoesterase family.</text>
</comment>
<dbReference type="GO" id="GO:0016020">
    <property type="term" value="C:membrane"/>
    <property type="evidence" value="ECO:0007669"/>
    <property type="project" value="UniProtKB-SubCell"/>
</dbReference>
<dbReference type="OMA" id="RSFWDTN"/>
<organism evidence="9 10">
    <name type="scientific">Dactylellina haptotyla (strain CBS 200.50)</name>
    <name type="common">Nematode-trapping fungus</name>
    <name type="synonym">Monacrosporium haptotylum</name>
    <dbReference type="NCBI Taxonomy" id="1284197"/>
    <lineage>
        <taxon>Eukaryota</taxon>
        <taxon>Fungi</taxon>
        <taxon>Dikarya</taxon>
        <taxon>Ascomycota</taxon>
        <taxon>Pezizomycotina</taxon>
        <taxon>Orbiliomycetes</taxon>
        <taxon>Orbiliales</taxon>
        <taxon>Orbiliaceae</taxon>
        <taxon>Dactylellina</taxon>
    </lineage>
</organism>
<evidence type="ECO:0000313" key="10">
    <source>
        <dbReference type="Proteomes" id="UP000015100"/>
    </source>
</evidence>
<feature type="domain" description="Phosphatidic acid phosphatase type 2/haloperoxidase" evidence="8">
    <location>
        <begin position="135"/>
        <end position="280"/>
    </location>
</feature>
<feature type="transmembrane region" description="Helical" evidence="7">
    <location>
        <begin position="99"/>
        <end position="121"/>
    </location>
</feature>
<evidence type="ECO:0000256" key="1">
    <source>
        <dbReference type="ARBA" id="ARBA00004141"/>
    </source>
</evidence>